<gene>
    <name evidence="2" type="ORF">NP233_g7132</name>
</gene>
<evidence type="ECO:0000313" key="2">
    <source>
        <dbReference type="EMBL" id="KAJ3566231.1"/>
    </source>
</evidence>
<feature type="region of interest" description="Disordered" evidence="1">
    <location>
        <begin position="153"/>
        <end position="175"/>
    </location>
</feature>
<accession>A0AAD5VT37</accession>
<dbReference type="AlphaFoldDB" id="A0AAD5VT37"/>
<proteinExistence type="predicted"/>
<dbReference type="Proteomes" id="UP001213000">
    <property type="component" value="Unassembled WGS sequence"/>
</dbReference>
<feature type="region of interest" description="Disordered" evidence="1">
    <location>
        <begin position="622"/>
        <end position="684"/>
    </location>
</feature>
<organism evidence="2 3">
    <name type="scientific">Leucocoprinus birnbaumii</name>
    <dbReference type="NCBI Taxonomy" id="56174"/>
    <lineage>
        <taxon>Eukaryota</taxon>
        <taxon>Fungi</taxon>
        <taxon>Dikarya</taxon>
        <taxon>Basidiomycota</taxon>
        <taxon>Agaricomycotina</taxon>
        <taxon>Agaricomycetes</taxon>
        <taxon>Agaricomycetidae</taxon>
        <taxon>Agaricales</taxon>
        <taxon>Agaricineae</taxon>
        <taxon>Agaricaceae</taxon>
        <taxon>Leucocoprinus</taxon>
    </lineage>
</organism>
<feature type="compositionally biased region" description="Polar residues" evidence="1">
    <location>
        <begin position="623"/>
        <end position="649"/>
    </location>
</feature>
<reference evidence="2" key="1">
    <citation type="submission" date="2022-07" db="EMBL/GenBank/DDBJ databases">
        <title>Genome Sequence of Leucocoprinus birnbaumii.</title>
        <authorList>
            <person name="Buettner E."/>
        </authorList>
    </citation>
    <scope>NUCLEOTIDE SEQUENCE</scope>
    <source>
        <strain evidence="2">VT141</strain>
    </source>
</reference>
<feature type="compositionally biased region" description="Basic residues" evidence="1">
    <location>
        <begin position="663"/>
        <end position="676"/>
    </location>
</feature>
<comment type="caution">
    <text evidence="2">The sequence shown here is derived from an EMBL/GenBank/DDBJ whole genome shotgun (WGS) entry which is preliminary data.</text>
</comment>
<protein>
    <submittedName>
        <fullName evidence="2">Uncharacterized protein</fullName>
    </submittedName>
</protein>
<dbReference type="EMBL" id="JANIEX010000503">
    <property type="protein sequence ID" value="KAJ3566231.1"/>
    <property type="molecule type" value="Genomic_DNA"/>
</dbReference>
<evidence type="ECO:0000256" key="1">
    <source>
        <dbReference type="SAM" id="MobiDB-lite"/>
    </source>
</evidence>
<evidence type="ECO:0000313" key="3">
    <source>
        <dbReference type="Proteomes" id="UP001213000"/>
    </source>
</evidence>
<name>A0AAD5VT37_9AGAR</name>
<feature type="region of interest" description="Disordered" evidence="1">
    <location>
        <begin position="46"/>
        <end position="68"/>
    </location>
</feature>
<feature type="compositionally biased region" description="Basic residues" evidence="1">
    <location>
        <begin position="162"/>
        <end position="175"/>
    </location>
</feature>
<dbReference type="Gene3D" id="3.60.130.30">
    <property type="match status" value="1"/>
</dbReference>
<keyword evidence="3" id="KW-1185">Reference proteome</keyword>
<sequence length="734" mass="83609">MDALTGTEYPELHPLVVIKDEDLDRLLEAARRVELSDFDTLSDLSDLSELPPEYNSDDSMTPPSDRDSIARSTAKSQISVHEAAQERSAKGEFVNLRFRAHHHADQLYLMAIAPVQNSSYTSCPVFAAARMTLTYPNNMNVLLRGLKRPFADEDATDPPLVKKTKSSNSKPRRNRAREAKLLKEGFVVRPRLRAKIIQVTNVINTKLDPKDLPTSTGIYEAIPLHRSPVDPSLPRLEFDVLIKAGYKLIDWDGVTPRPLLDSRERVAAVLAGRPNEPDFLGRTQRLFHKMTQIASKISFSDSEINHFHRNYPAVNVGITPGQGAEHPSFTLPHEEQMKELLEDEDFLKLVKFHSFLLCVWCPQMYQRFRECLSKLLTHKRLGKKLKSIAPADVYPRVAFNFGPKAWTNRHRDPKDYALSWCIVQLFGRFNPKLGGHIMFDDLQLVVEFPAGSCILIPSATFLHANLPVRVSKGEERASITQYFPGGLLRYVDHGFRLQSSLKNRSKKIREEAACVRAELWEKDRSMYMTVRELVELRLVHSPEEIPPDWGFRSFRDDVHVIRFHIVAPALRLPSSASPPSIPRWDPALNIDYLMLSKTKSLLTSCTHPPALSKEMGIPITSLYPLSSNNHTQNPPAEMSDQSDTPTGQENEMEDEVVPEASSSHRRRSPNRRQRHHSCSESAEDLTDLIHQMELDEARKVHDELREQLSHTLVHIEELYLNVQVMMNVLRQSDP</sequence>